<comment type="caution">
    <text evidence="2">The sequence shown here is derived from an EMBL/GenBank/DDBJ whole genome shotgun (WGS) entry which is preliminary data.</text>
</comment>
<reference evidence="2 3" key="1">
    <citation type="journal article" date="2014" name="PLoS Genet.">
        <title>Phylogenetically driven sequencing of extremely halophilic archaea reveals strategies for static and dynamic osmo-response.</title>
        <authorList>
            <person name="Becker E.A."/>
            <person name="Seitzer P.M."/>
            <person name="Tritt A."/>
            <person name="Larsen D."/>
            <person name="Krusor M."/>
            <person name="Yao A.I."/>
            <person name="Wu D."/>
            <person name="Madern D."/>
            <person name="Eisen J.A."/>
            <person name="Darling A.E."/>
            <person name="Facciotti M.T."/>
        </authorList>
    </citation>
    <scope>NUCLEOTIDE SEQUENCE [LARGE SCALE GENOMIC DNA]</scope>
    <source>
        <strain evidence="2 3">JCM 14624</strain>
    </source>
</reference>
<feature type="domain" description="BAAT/Acyl-CoA thioester hydrolase C-terminal" evidence="1">
    <location>
        <begin position="2"/>
        <end position="84"/>
    </location>
</feature>
<accession>M0BMU1</accession>
<dbReference type="EMBL" id="AOIQ01000009">
    <property type="protein sequence ID" value="ELZ12211.1"/>
    <property type="molecule type" value="Genomic_DNA"/>
</dbReference>
<dbReference type="Gene3D" id="3.40.50.1820">
    <property type="entry name" value="alpha/beta hydrolase"/>
    <property type="match status" value="1"/>
</dbReference>
<dbReference type="GO" id="GO:0016787">
    <property type="term" value="F:hydrolase activity"/>
    <property type="evidence" value="ECO:0007669"/>
    <property type="project" value="UniProtKB-KW"/>
</dbReference>
<evidence type="ECO:0000313" key="2">
    <source>
        <dbReference type="EMBL" id="ELZ12211.1"/>
    </source>
</evidence>
<gene>
    <name evidence="2" type="ORF">C479_05368</name>
</gene>
<name>M0BMU1_9EURY</name>
<dbReference type="RefSeq" id="WP_007698949.1">
    <property type="nucleotide sequence ID" value="NZ_AOIQ01000009.1"/>
</dbReference>
<protein>
    <submittedName>
        <fullName evidence="2">Dienelactone hydrolase-like enzyme</fullName>
    </submittedName>
</protein>
<proteinExistence type="predicted"/>
<dbReference type="InterPro" id="IPR014940">
    <property type="entry name" value="BAAT_C"/>
</dbReference>
<evidence type="ECO:0000313" key="3">
    <source>
        <dbReference type="Proteomes" id="UP000011560"/>
    </source>
</evidence>
<organism evidence="2 3">
    <name type="scientific">Halovivax asiaticus JCM 14624</name>
    <dbReference type="NCBI Taxonomy" id="1227490"/>
    <lineage>
        <taxon>Archaea</taxon>
        <taxon>Methanobacteriati</taxon>
        <taxon>Methanobacteriota</taxon>
        <taxon>Stenosarchaea group</taxon>
        <taxon>Halobacteria</taxon>
        <taxon>Halobacteriales</taxon>
        <taxon>Natrialbaceae</taxon>
        <taxon>Halovivax</taxon>
    </lineage>
</organism>
<keyword evidence="2" id="KW-0378">Hydrolase</keyword>
<keyword evidence="3" id="KW-1185">Reference proteome</keyword>
<sequence>MTGGADAIWPADELAGVAIERLDSHDHPWPYENRVYADAGHAIRTPYRFDGEEPTADHRLGGTIEANARASADAWLLALDYLDTGLER</sequence>
<dbReference type="Pfam" id="PF08840">
    <property type="entry name" value="BAAT_C"/>
    <property type="match status" value="1"/>
</dbReference>
<dbReference type="OrthoDB" id="205226at2157"/>
<dbReference type="InterPro" id="IPR029058">
    <property type="entry name" value="AB_hydrolase_fold"/>
</dbReference>
<dbReference type="AlphaFoldDB" id="M0BMU1"/>
<evidence type="ECO:0000259" key="1">
    <source>
        <dbReference type="Pfam" id="PF08840"/>
    </source>
</evidence>
<dbReference type="Proteomes" id="UP000011560">
    <property type="component" value="Unassembled WGS sequence"/>
</dbReference>